<keyword evidence="2" id="KW-0479">Metal-binding</keyword>
<keyword evidence="8" id="KW-1185">Reference proteome</keyword>
<proteinExistence type="predicted"/>
<dbReference type="AlphaFoldDB" id="A0AA47MMC4"/>
<dbReference type="PANTHER" id="PTHR46491:SF3">
    <property type="entry name" value="CDGSH IRON-SULFUR DOMAIN-CONTAINING PROTEIN 3, MITOCHONDRIAL"/>
    <property type="match status" value="1"/>
</dbReference>
<dbReference type="SMART" id="SM00704">
    <property type="entry name" value="ZnF_CDGSH"/>
    <property type="match status" value="1"/>
</dbReference>
<keyword evidence="4" id="KW-0411">Iron-sulfur</keyword>
<dbReference type="GO" id="GO:0046872">
    <property type="term" value="F:metal ion binding"/>
    <property type="evidence" value="ECO:0007669"/>
    <property type="project" value="UniProtKB-KW"/>
</dbReference>
<dbReference type="GO" id="GO:0005739">
    <property type="term" value="C:mitochondrion"/>
    <property type="evidence" value="ECO:0007669"/>
    <property type="project" value="TreeGrafter"/>
</dbReference>
<organism evidence="7 8">
    <name type="scientific">Merluccius polli</name>
    <name type="common">Benguela hake</name>
    <name type="synonym">Merluccius cadenati</name>
    <dbReference type="NCBI Taxonomy" id="89951"/>
    <lineage>
        <taxon>Eukaryota</taxon>
        <taxon>Metazoa</taxon>
        <taxon>Chordata</taxon>
        <taxon>Craniata</taxon>
        <taxon>Vertebrata</taxon>
        <taxon>Euteleostomi</taxon>
        <taxon>Actinopterygii</taxon>
        <taxon>Neopterygii</taxon>
        <taxon>Teleostei</taxon>
        <taxon>Neoteleostei</taxon>
        <taxon>Acanthomorphata</taxon>
        <taxon>Zeiogadaria</taxon>
        <taxon>Gadariae</taxon>
        <taxon>Gadiformes</taxon>
        <taxon>Gadoidei</taxon>
        <taxon>Merlucciidae</taxon>
        <taxon>Merluccius</taxon>
    </lineage>
</organism>
<protein>
    <submittedName>
        <fullName evidence="7">CDGSH iron-sulfur domain-containing protein 3, mitochondrial</fullName>
    </submittedName>
</protein>
<dbReference type="InterPro" id="IPR052950">
    <property type="entry name" value="CISD"/>
</dbReference>
<evidence type="ECO:0000313" key="7">
    <source>
        <dbReference type="EMBL" id="KAK0142622.1"/>
    </source>
</evidence>
<dbReference type="Proteomes" id="UP001174136">
    <property type="component" value="Unassembled WGS sequence"/>
</dbReference>
<dbReference type="EMBL" id="JAOPHQ010003522">
    <property type="protein sequence ID" value="KAK0142622.1"/>
    <property type="molecule type" value="Genomic_DNA"/>
</dbReference>
<evidence type="ECO:0000256" key="1">
    <source>
        <dbReference type="ARBA" id="ARBA00022714"/>
    </source>
</evidence>
<dbReference type="Gene3D" id="3.40.5.90">
    <property type="entry name" value="CDGSH iron-sulfur domain, mitoNEET-type"/>
    <property type="match status" value="1"/>
</dbReference>
<evidence type="ECO:0000256" key="4">
    <source>
        <dbReference type="ARBA" id="ARBA00023014"/>
    </source>
</evidence>
<reference evidence="7" key="1">
    <citation type="journal article" date="2023" name="Front. Mar. Sci.">
        <title>A new Merluccius polli reference genome to investigate the effects of global change in West African waters.</title>
        <authorList>
            <person name="Mateo J.L."/>
            <person name="Blanco-Fernandez C."/>
            <person name="Garcia-Vazquez E."/>
            <person name="Machado-Schiaffino G."/>
        </authorList>
    </citation>
    <scope>NUCLEOTIDE SEQUENCE</scope>
    <source>
        <strain evidence="7">C29</strain>
        <tissue evidence="7">Fin</tissue>
    </source>
</reference>
<evidence type="ECO:0000259" key="6">
    <source>
        <dbReference type="SMART" id="SM00704"/>
    </source>
</evidence>
<evidence type="ECO:0000256" key="3">
    <source>
        <dbReference type="ARBA" id="ARBA00023004"/>
    </source>
</evidence>
<evidence type="ECO:0000256" key="5">
    <source>
        <dbReference type="ARBA" id="ARBA00034078"/>
    </source>
</evidence>
<accession>A0AA47MMC4</accession>
<comment type="cofactor">
    <cofactor evidence="5">
        <name>[2Fe-2S] cluster</name>
        <dbReference type="ChEBI" id="CHEBI:190135"/>
    </cofactor>
</comment>
<feature type="domain" description="Iron-binding zinc finger CDGSH type" evidence="6">
    <location>
        <begin position="80"/>
        <end position="118"/>
    </location>
</feature>
<evidence type="ECO:0000313" key="8">
    <source>
        <dbReference type="Proteomes" id="UP001174136"/>
    </source>
</evidence>
<keyword evidence="3" id="KW-0408">Iron</keyword>
<dbReference type="InterPro" id="IPR042216">
    <property type="entry name" value="MitoNEET_CISD"/>
</dbReference>
<dbReference type="GO" id="GO:0051537">
    <property type="term" value="F:2 iron, 2 sulfur cluster binding"/>
    <property type="evidence" value="ECO:0007669"/>
    <property type="project" value="UniProtKB-KW"/>
</dbReference>
<name>A0AA47MMC4_MERPO</name>
<dbReference type="InterPro" id="IPR018967">
    <property type="entry name" value="FeS-contain_CDGSH-typ"/>
</dbReference>
<sequence>MRRSPQAAACLHFNGTELPPVHGTGGRGQDAVQGQGVGREALLMVRMRTQQKAVTFYLSWHAFHSWQPFCDGAHRTQAPGIPPLRFVPDRDGHVLLCACKQTRRPPYCDGSHFKVLLRDAVQSVKKVFKS</sequence>
<dbReference type="PANTHER" id="PTHR46491">
    <property type="entry name" value="CDGSH IRON SULFUR DOMAIN PROTEIN HOMOLOG"/>
    <property type="match status" value="1"/>
</dbReference>
<keyword evidence="1" id="KW-0001">2Fe-2S</keyword>
<evidence type="ECO:0000256" key="2">
    <source>
        <dbReference type="ARBA" id="ARBA00022723"/>
    </source>
</evidence>
<comment type="caution">
    <text evidence="7">The sequence shown here is derived from an EMBL/GenBank/DDBJ whole genome shotgun (WGS) entry which is preliminary data.</text>
</comment>
<gene>
    <name evidence="7" type="primary">CISD3_0</name>
    <name evidence="7" type="ORF">N1851_019443</name>
</gene>